<gene>
    <name evidence="3" type="ORF">GQ588_07905</name>
</gene>
<feature type="transmembrane region" description="Helical" evidence="2">
    <location>
        <begin position="199"/>
        <end position="219"/>
    </location>
</feature>
<evidence type="ECO:0008006" key="5">
    <source>
        <dbReference type="Google" id="ProtNLM"/>
    </source>
</evidence>
<feature type="transmembrane region" description="Helical" evidence="2">
    <location>
        <begin position="6"/>
        <end position="28"/>
    </location>
</feature>
<evidence type="ECO:0000313" key="4">
    <source>
        <dbReference type="Proteomes" id="UP000430508"/>
    </source>
</evidence>
<feature type="compositionally biased region" description="Basic and acidic residues" evidence="1">
    <location>
        <begin position="78"/>
        <end position="88"/>
    </location>
</feature>
<evidence type="ECO:0000256" key="2">
    <source>
        <dbReference type="SAM" id="Phobius"/>
    </source>
</evidence>
<keyword evidence="2" id="KW-0812">Transmembrane</keyword>
<reference evidence="3 4" key="1">
    <citation type="submission" date="2019-12" db="EMBL/GenBank/DDBJ databases">
        <title>Sequence classification of anaerobic respiratory reductive dehalogenases: First we see many, then we see few.</title>
        <authorList>
            <person name="Molenda O."/>
            <person name="Puentes Jacome L.A."/>
            <person name="Cao X."/>
            <person name="Nesbo C.L."/>
            <person name="Tang S."/>
            <person name="Morson N."/>
            <person name="Patron J."/>
            <person name="Lomheim L."/>
            <person name="Wishart D.S."/>
            <person name="Edwards E.A."/>
        </authorList>
    </citation>
    <scope>NUCLEOTIDE SEQUENCE [LARGE SCALE GENOMIC DNA]</scope>
    <source>
        <strain evidence="3 4">12DCA</strain>
    </source>
</reference>
<dbReference type="EMBL" id="CP046996">
    <property type="protein sequence ID" value="QHA00558.1"/>
    <property type="molecule type" value="Genomic_DNA"/>
</dbReference>
<proteinExistence type="predicted"/>
<keyword evidence="2" id="KW-1133">Transmembrane helix</keyword>
<sequence length="243" mass="27717">MFLLTILGYMLLGLVMILAAMIFIPYHYQAAAENLGHSQMKGSVSWLFGGIRMEFVKYPKRKAETTLMILGLTKKFQERPDSKKEDQQKSGTASKNNAKKDLHADSVKDLISSKKKHQNEFGIRQFLRTDVLKKILASLRKIARHILPDQLIVNVKIGFSDPMYTGFLLVLLTQGYLWYDRFDIAVELVFGQEMLEGRFFIGGRIWLPYLLSVIIGLLVTKPIRNIMLTNLKIKFKGGSPYVG</sequence>
<name>A0A857DIX3_9FIRM</name>
<feature type="transmembrane region" description="Helical" evidence="2">
    <location>
        <begin position="162"/>
        <end position="179"/>
    </location>
</feature>
<evidence type="ECO:0000313" key="3">
    <source>
        <dbReference type="EMBL" id="QHA00558.1"/>
    </source>
</evidence>
<organism evidence="3 4">
    <name type="scientific">Dehalobacter restrictus</name>
    <dbReference type="NCBI Taxonomy" id="55583"/>
    <lineage>
        <taxon>Bacteria</taxon>
        <taxon>Bacillati</taxon>
        <taxon>Bacillota</taxon>
        <taxon>Clostridia</taxon>
        <taxon>Eubacteriales</taxon>
        <taxon>Desulfitobacteriaceae</taxon>
        <taxon>Dehalobacter</taxon>
    </lineage>
</organism>
<dbReference type="AlphaFoldDB" id="A0A857DIX3"/>
<feature type="region of interest" description="Disordered" evidence="1">
    <location>
        <begin position="78"/>
        <end position="98"/>
    </location>
</feature>
<evidence type="ECO:0000256" key="1">
    <source>
        <dbReference type="SAM" id="MobiDB-lite"/>
    </source>
</evidence>
<dbReference type="Proteomes" id="UP000430508">
    <property type="component" value="Chromosome"/>
</dbReference>
<accession>A0A857DIX3</accession>
<keyword evidence="2" id="KW-0472">Membrane</keyword>
<protein>
    <recommendedName>
        <fullName evidence="5">DUF2953 domain-containing protein</fullName>
    </recommendedName>
</protein>
<dbReference type="RefSeq" id="WP_026071840.1">
    <property type="nucleotide sequence ID" value="NZ_CP046996.1"/>
</dbReference>